<dbReference type="SUPFAM" id="SSF57701">
    <property type="entry name" value="Zn2/Cys6 DNA-binding domain"/>
    <property type="match status" value="1"/>
</dbReference>
<keyword evidence="4" id="KW-0472">Membrane</keyword>
<evidence type="ECO:0000259" key="5">
    <source>
        <dbReference type="PROSITE" id="PS50048"/>
    </source>
</evidence>
<dbReference type="OrthoDB" id="103819at2759"/>
<dbReference type="PROSITE" id="PS00463">
    <property type="entry name" value="ZN2_CY6_FUNGAL_1"/>
    <property type="match status" value="1"/>
</dbReference>
<dbReference type="PANTHER" id="PTHR46910">
    <property type="entry name" value="TRANSCRIPTION FACTOR PDR1"/>
    <property type="match status" value="1"/>
</dbReference>
<dbReference type="InterPro" id="IPR036864">
    <property type="entry name" value="Zn2-C6_fun-type_DNA-bd_sf"/>
</dbReference>
<organism evidence="6 7">
    <name type="scientific">Ustilaginoidea virens</name>
    <name type="common">Rice false smut fungus</name>
    <name type="synonym">Villosiclava virens</name>
    <dbReference type="NCBI Taxonomy" id="1159556"/>
    <lineage>
        <taxon>Eukaryota</taxon>
        <taxon>Fungi</taxon>
        <taxon>Dikarya</taxon>
        <taxon>Ascomycota</taxon>
        <taxon>Pezizomycotina</taxon>
        <taxon>Sordariomycetes</taxon>
        <taxon>Hypocreomycetidae</taxon>
        <taxon>Hypocreales</taxon>
        <taxon>Clavicipitaceae</taxon>
        <taxon>Ustilaginoidea</taxon>
    </lineage>
</organism>
<dbReference type="RefSeq" id="XP_042998959.1">
    <property type="nucleotide sequence ID" value="XM_043143026.1"/>
</dbReference>
<dbReference type="GO" id="GO:0003677">
    <property type="term" value="F:DNA binding"/>
    <property type="evidence" value="ECO:0007669"/>
    <property type="project" value="InterPro"/>
</dbReference>
<dbReference type="SMART" id="SM00906">
    <property type="entry name" value="Fungal_trans"/>
    <property type="match status" value="1"/>
</dbReference>
<evidence type="ECO:0000256" key="3">
    <source>
        <dbReference type="SAM" id="MobiDB-lite"/>
    </source>
</evidence>
<dbReference type="GO" id="GO:0008270">
    <property type="term" value="F:zinc ion binding"/>
    <property type="evidence" value="ECO:0007669"/>
    <property type="project" value="InterPro"/>
</dbReference>
<dbReference type="CDD" id="cd12148">
    <property type="entry name" value="fungal_TF_MHR"/>
    <property type="match status" value="1"/>
</dbReference>
<proteinExistence type="predicted"/>
<feature type="compositionally biased region" description="Polar residues" evidence="3">
    <location>
        <begin position="117"/>
        <end position="132"/>
    </location>
</feature>
<evidence type="ECO:0000256" key="1">
    <source>
        <dbReference type="ARBA" id="ARBA00022723"/>
    </source>
</evidence>
<dbReference type="SMART" id="SM00066">
    <property type="entry name" value="GAL4"/>
    <property type="match status" value="1"/>
</dbReference>
<dbReference type="PROSITE" id="PS50048">
    <property type="entry name" value="ZN2_CY6_FUNGAL_2"/>
    <property type="match status" value="1"/>
</dbReference>
<accession>A0A8E5MIR2</accession>
<dbReference type="AlphaFoldDB" id="A0A8E5MIR2"/>
<dbReference type="InterPro" id="IPR007219">
    <property type="entry name" value="XnlR_reg_dom"/>
</dbReference>
<protein>
    <recommendedName>
        <fullName evidence="5">Zn(2)-C6 fungal-type domain-containing protein</fullName>
    </recommendedName>
</protein>
<evidence type="ECO:0000313" key="6">
    <source>
        <dbReference type="EMBL" id="QUC21286.1"/>
    </source>
</evidence>
<dbReference type="GO" id="GO:0000981">
    <property type="term" value="F:DNA-binding transcription factor activity, RNA polymerase II-specific"/>
    <property type="evidence" value="ECO:0007669"/>
    <property type="project" value="InterPro"/>
</dbReference>
<dbReference type="Gene3D" id="4.10.240.10">
    <property type="entry name" value="Zn(2)-C6 fungal-type DNA-binding domain"/>
    <property type="match status" value="1"/>
</dbReference>
<dbReference type="PANTHER" id="PTHR46910:SF5">
    <property type="entry name" value="ZN(II)2CYS6 TRANSCRIPTION FACTOR (EUROFUNG)"/>
    <property type="match status" value="1"/>
</dbReference>
<reference evidence="6" key="1">
    <citation type="submission" date="2020-03" db="EMBL/GenBank/DDBJ databases">
        <title>A mixture of massive structural variations and highly conserved coding sequences in Ustilaginoidea virens genome.</title>
        <authorList>
            <person name="Zhang K."/>
            <person name="Zhao Z."/>
            <person name="Zhang Z."/>
            <person name="Li Y."/>
            <person name="Hsiang T."/>
            <person name="Sun W."/>
        </authorList>
    </citation>
    <scope>NUCLEOTIDE SEQUENCE</scope>
    <source>
        <strain evidence="6">UV-8b</strain>
    </source>
</reference>
<dbReference type="CDD" id="cd00067">
    <property type="entry name" value="GAL4"/>
    <property type="match status" value="1"/>
</dbReference>
<dbReference type="GeneID" id="66066306"/>
<feature type="domain" description="Zn(2)-C6 fungal-type" evidence="5">
    <location>
        <begin position="25"/>
        <end position="54"/>
    </location>
</feature>
<dbReference type="Pfam" id="PF04082">
    <property type="entry name" value="Fungal_trans"/>
    <property type="match status" value="1"/>
</dbReference>
<feature type="compositionally biased region" description="Low complexity" evidence="3">
    <location>
        <begin position="706"/>
        <end position="729"/>
    </location>
</feature>
<dbReference type="GO" id="GO:0006351">
    <property type="term" value="P:DNA-templated transcription"/>
    <property type="evidence" value="ECO:0007669"/>
    <property type="project" value="InterPro"/>
</dbReference>
<gene>
    <name evidence="6" type="ORF">UV8b_05529</name>
</gene>
<evidence type="ECO:0000256" key="4">
    <source>
        <dbReference type="SAM" id="Phobius"/>
    </source>
</evidence>
<dbReference type="InterPro" id="IPR050987">
    <property type="entry name" value="AtrR-like"/>
</dbReference>
<keyword evidence="2" id="KW-0539">Nucleus</keyword>
<feature type="transmembrane region" description="Helical" evidence="4">
    <location>
        <begin position="556"/>
        <end position="577"/>
    </location>
</feature>
<name>A0A8E5MIR2_USTVR</name>
<dbReference type="InterPro" id="IPR001138">
    <property type="entry name" value="Zn2Cys6_DnaBD"/>
</dbReference>
<evidence type="ECO:0000313" key="7">
    <source>
        <dbReference type="Proteomes" id="UP000027002"/>
    </source>
</evidence>
<feature type="region of interest" description="Disordered" evidence="3">
    <location>
        <begin position="705"/>
        <end position="729"/>
    </location>
</feature>
<keyword evidence="7" id="KW-1185">Reference proteome</keyword>
<feature type="region of interest" description="Disordered" evidence="3">
    <location>
        <begin position="113"/>
        <end position="137"/>
    </location>
</feature>
<sequence length="729" mass="80801">MQNRAQGLSMGVAPAAADDAAGRRACDQCRLRKIRCDKDWPCANCRTAKRTCTSTGAGQRPKEPRQRVLISSQYERKIDQIESRLGNIEVLLKNIASPAASVQLHLDPAALGATPPTGGSSSVPTAGSTCDYASSEDESAYGGDTGLVAHTAFASEFLESAVSRASLRDVNPKMAAGLTNLRQLVEMQKRRSISHGPRFPLQQPVPAGGISKLPMPPMQAVVTLLKHAKAAPPTLFTIMCSLVGLPDFTGLCRRVYFATEEFSDATFIIVNAMLYNLFMEQGSLATDPSARDEYHAYMRQSQANLETALANTQLFLATRVENVQALLLGALYAVDVSRPSVAWQLACMAAQLCQTGGYHRTEPSESDPPETARLKRILFWHVYTLDKSLGLRLGRAPVIHECDIDIPRIFEFDGLGHPEASALATLWIEMSYLQSRIYEELYSPSALKRPQAEIVERARALASACREFEVEADECRASTYQYLKAVNSSDLVDLFLLGDEVQYQVTLTLVYRVIPAPEGSVTRFCDECLQTARKAMKVHQECTKRSTIGGFFRSIYIHWNLLLTPFAPFFVLFCYVIETASLDDLQLLQEFVHSLDEARVASETIEKLYRLCQVMCDVAGLYVEAKSQQRQDQAMVPIGDEFEMYLSQLGFMPTEDQSLANASAATGPPTLTGQAAQLADWFSGNRNMMGLLEEDLSQIDPYRWMQQHQQQPPQQNGPCQMQQQHTPMT</sequence>
<keyword evidence="4" id="KW-1133">Transmembrane helix</keyword>
<keyword evidence="4" id="KW-0812">Transmembrane</keyword>
<dbReference type="Pfam" id="PF00172">
    <property type="entry name" value="Zn_clus"/>
    <property type="match status" value="1"/>
</dbReference>
<evidence type="ECO:0000256" key="2">
    <source>
        <dbReference type="ARBA" id="ARBA00023242"/>
    </source>
</evidence>
<dbReference type="KEGG" id="uvi:66066306"/>
<dbReference type="EMBL" id="CP072756">
    <property type="protein sequence ID" value="QUC21286.1"/>
    <property type="molecule type" value="Genomic_DNA"/>
</dbReference>
<dbReference type="Proteomes" id="UP000027002">
    <property type="component" value="Chromosome 4"/>
</dbReference>
<keyword evidence="1" id="KW-0479">Metal-binding</keyword>